<gene>
    <name evidence="1" type="ORF">SAMN05660733_05798</name>
</gene>
<organism evidence="1 2">
    <name type="scientific">Lentzea albidocapillata</name>
    <dbReference type="NCBI Taxonomy" id="40571"/>
    <lineage>
        <taxon>Bacteria</taxon>
        <taxon>Bacillati</taxon>
        <taxon>Actinomycetota</taxon>
        <taxon>Actinomycetes</taxon>
        <taxon>Pseudonocardiales</taxon>
        <taxon>Pseudonocardiaceae</taxon>
        <taxon>Lentzea</taxon>
    </lineage>
</organism>
<dbReference type="STRING" id="40571.SAMN05660733_05798"/>
<evidence type="ECO:0000313" key="1">
    <source>
        <dbReference type="EMBL" id="SMD20040.1"/>
    </source>
</evidence>
<evidence type="ECO:0000313" key="2">
    <source>
        <dbReference type="Proteomes" id="UP000192840"/>
    </source>
</evidence>
<sequence length="70" mass="7820">MTAEAEPVSAGAEPVPACHRCGRLRSSVSDLEFLAWSSERTGGSLRWLCQVCSKTHVRDIEGKLPDEYWR</sequence>
<dbReference type="Proteomes" id="UP000192840">
    <property type="component" value="Unassembled WGS sequence"/>
</dbReference>
<reference evidence="2" key="1">
    <citation type="submission" date="2017-04" db="EMBL/GenBank/DDBJ databases">
        <authorList>
            <person name="Varghese N."/>
            <person name="Submissions S."/>
        </authorList>
    </citation>
    <scope>NUCLEOTIDE SEQUENCE [LARGE SCALE GENOMIC DNA]</scope>
    <source>
        <strain evidence="2">DSM 44073</strain>
    </source>
</reference>
<protein>
    <submittedName>
        <fullName evidence="1">Uncharacterized protein</fullName>
    </submittedName>
</protein>
<accession>A0A1W2FDP1</accession>
<dbReference type="AlphaFoldDB" id="A0A1W2FDP1"/>
<proteinExistence type="predicted"/>
<dbReference type="EMBL" id="FWYC01000013">
    <property type="protein sequence ID" value="SMD20040.1"/>
    <property type="molecule type" value="Genomic_DNA"/>
</dbReference>
<name>A0A1W2FDP1_9PSEU</name>
<keyword evidence="2" id="KW-1185">Reference proteome</keyword>